<dbReference type="InterPro" id="IPR043502">
    <property type="entry name" value="DNA/RNA_pol_sf"/>
</dbReference>
<dbReference type="EMBL" id="JACTAM010000013">
    <property type="protein sequence ID" value="KAI2657544.1"/>
    <property type="molecule type" value="Genomic_DNA"/>
</dbReference>
<sequence length="635" mass="72250">MFSASIVNAAVRSCGCRVSGASRGGDPRTRWWTSEVRDAVRLKKEPYRAWLVRGTPEAAERYRWAKRTAARVVVEAKTRVWEEFGEAMEKDYRSASKRFWQTVRRLRRGKQCSTNTVYSGGGNLLTSTGDIVGRWKEYFEDLLNSVNTPSIEEDKNMSSIEEAEAGCSEADSTISRAEVAEVVEKLGVDEIRPEYLKSLDVVGLSWLTRLCNIVWRLGTVPLDWQTGVVAPLFKKGDRRVCSNYRGITLLSLPGKVYARVLERRIRLIVEPRIQEEQCGFRPGRGTMDQLYTLFRVLEGSWEFAQPVHMCFVDLEKAFDRVPRGVLWRVLWEYGVRGPLLRAVRSLYDRSRSLVRIAGSKSDLFPVRVGLRQGCPLSPVLFIIFMDRISRRSQGPEGVWFGDHRISSLLFADDVVLLASSNQDLQRALGRFAVQCEAAGMGISTSKSEVMVLSRKRVACPLQVGGESLPQVEEFKYLGVLFTSEGRMERETDRRIGAASAVMRSLYRSVVMKKELSCRAKLSIYRSIYVPTLTYGHELWVMTERIRSRIQAAEMSFLRRVAGRSLRDRVRSSVTREELGVDPLLFHIERGQLRWLGHLFRMPPGRLPGEVFRACPTGRRPRGRPRTRLPLRPGSG</sequence>
<accession>A0ABQ8M3S9</accession>
<name>A0ABQ8M3S9_LABRO</name>
<evidence type="ECO:0000313" key="4">
    <source>
        <dbReference type="Proteomes" id="UP000830375"/>
    </source>
</evidence>
<dbReference type="PROSITE" id="PS50878">
    <property type="entry name" value="RT_POL"/>
    <property type="match status" value="1"/>
</dbReference>
<dbReference type="SUPFAM" id="SSF56672">
    <property type="entry name" value="DNA/RNA polymerases"/>
    <property type="match status" value="1"/>
</dbReference>
<gene>
    <name evidence="3" type="ORF">H4Q32_008894</name>
</gene>
<organism evidence="3 4">
    <name type="scientific">Labeo rohita</name>
    <name type="common">Indian major carp</name>
    <name type="synonym">Cyprinus rohita</name>
    <dbReference type="NCBI Taxonomy" id="84645"/>
    <lineage>
        <taxon>Eukaryota</taxon>
        <taxon>Metazoa</taxon>
        <taxon>Chordata</taxon>
        <taxon>Craniata</taxon>
        <taxon>Vertebrata</taxon>
        <taxon>Euteleostomi</taxon>
        <taxon>Actinopterygii</taxon>
        <taxon>Neopterygii</taxon>
        <taxon>Teleostei</taxon>
        <taxon>Ostariophysi</taxon>
        <taxon>Cypriniformes</taxon>
        <taxon>Cyprinidae</taxon>
        <taxon>Labeoninae</taxon>
        <taxon>Labeonini</taxon>
        <taxon>Labeo</taxon>
    </lineage>
</organism>
<feature type="domain" description="Reverse transcriptase" evidence="2">
    <location>
        <begin position="213"/>
        <end position="481"/>
    </location>
</feature>
<dbReference type="Proteomes" id="UP000830375">
    <property type="component" value="Unassembled WGS sequence"/>
</dbReference>
<reference evidence="3 4" key="1">
    <citation type="submission" date="2022-01" db="EMBL/GenBank/DDBJ databases">
        <title>A high-quality chromosome-level genome assembly of rohu carp, Labeo rohita.</title>
        <authorList>
            <person name="Arick M.A. II"/>
            <person name="Hsu C.-Y."/>
            <person name="Magbanua Z."/>
            <person name="Pechanova O."/>
            <person name="Grover C."/>
            <person name="Miller E."/>
            <person name="Thrash A."/>
            <person name="Ezzel L."/>
            <person name="Alam S."/>
            <person name="Benzie J."/>
            <person name="Hamilton M."/>
            <person name="Karsi A."/>
            <person name="Lawrence M.L."/>
            <person name="Peterson D.G."/>
        </authorList>
    </citation>
    <scope>NUCLEOTIDE SEQUENCE [LARGE SCALE GENOMIC DNA]</scope>
    <source>
        <strain evidence="4">BAU-BD-2019</strain>
        <tissue evidence="3">Blood</tissue>
    </source>
</reference>
<dbReference type="PANTHER" id="PTHR47027:SF30">
    <property type="entry name" value="THAP-TYPE DOMAIN-CONTAINING PROTEIN"/>
    <property type="match status" value="1"/>
</dbReference>
<dbReference type="PANTHER" id="PTHR47027">
    <property type="entry name" value="REVERSE TRANSCRIPTASE DOMAIN-CONTAINING PROTEIN"/>
    <property type="match status" value="1"/>
</dbReference>
<protein>
    <recommendedName>
        <fullName evidence="2">Reverse transcriptase domain-containing protein</fullName>
    </recommendedName>
</protein>
<evidence type="ECO:0000259" key="2">
    <source>
        <dbReference type="PROSITE" id="PS50878"/>
    </source>
</evidence>
<dbReference type="InterPro" id="IPR000477">
    <property type="entry name" value="RT_dom"/>
</dbReference>
<feature type="compositionally biased region" description="Basic residues" evidence="1">
    <location>
        <begin position="618"/>
        <end position="628"/>
    </location>
</feature>
<evidence type="ECO:0000256" key="1">
    <source>
        <dbReference type="SAM" id="MobiDB-lite"/>
    </source>
</evidence>
<keyword evidence="4" id="KW-1185">Reference proteome</keyword>
<dbReference type="CDD" id="cd01650">
    <property type="entry name" value="RT_nLTR_like"/>
    <property type="match status" value="1"/>
</dbReference>
<comment type="caution">
    <text evidence="3">The sequence shown here is derived from an EMBL/GenBank/DDBJ whole genome shotgun (WGS) entry which is preliminary data.</text>
</comment>
<feature type="region of interest" description="Disordered" evidence="1">
    <location>
        <begin position="615"/>
        <end position="635"/>
    </location>
</feature>
<proteinExistence type="predicted"/>
<evidence type="ECO:0000313" key="3">
    <source>
        <dbReference type="EMBL" id="KAI2657544.1"/>
    </source>
</evidence>
<dbReference type="Pfam" id="PF00078">
    <property type="entry name" value="RVT_1"/>
    <property type="match status" value="1"/>
</dbReference>